<feature type="region of interest" description="Disordered" evidence="2">
    <location>
        <begin position="1"/>
        <end position="20"/>
    </location>
</feature>
<name>A0A5C3Q203_9AGAR</name>
<evidence type="ECO:0000313" key="5">
    <source>
        <dbReference type="Proteomes" id="UP000305067"/>
    </source>
</evidence>
<dbReference type="OrthoDB" id="7464126at2759"/>
<keyword evidence="1" id="KW-0677">Repeat</keyword>
<protein>
    <recommendedName>
        <fullName evidence="3">Nephrocystin 3-like N-terminal domain-containing protein</fullName>
    </recommendedName>
</protein>
<feature type="domain" description="Nephrocystin 3-like N-terminal" evidence="3">
    <location>
        <begin position="99"/>
        <end position="139"/>
    </location>
</feature>
<evidence type="ECO:0000256" key="1">
    <source>
        <dbReference type="ARBA" id="ARBA00022737"/>
    </source>
</evidence>
<gene>
    <name evidence="4" type="ORF">BDV98DRAFT_340317</name>
</gene>
<dbReference type="Proteomes" id="UP000305067">
    <property type="component" value="Unassembled WGS sequence"/>
</dbReference>
<sequence length="167" mass="18192">MGPNSSFSEPPRRPTTNGMQQPVLSLGAVGIEVQVNAARFGVDVHAFSYNNNALAVTNNFFGQSIAQTQVRDITIRDLRTAAVSHHRAYGNALAHRTPGTGQWFLELEEFSRWKSGNMQHLECTGTPGAGKTIMSHRALTRVVSGRLRPLPIPSDRSSSLSDTANSY</sequence>
<dbReference type="AlphaFoldDB" id="A0A5C3Q203"/>
<organism evidence="4 5">
    <name type="scientific">Pterulicium gracile</name>
    <dbReference type="NCBI Taxonomy" id="1884261"/>
    <lineage>
        <taxon>Eukaryota</taxon>
        <taxon>Fungi</taxon>
        <taxon>Dikarya</taxon>
        <taxon>Basidiomycota</taxon>
        <taxon>Agaricomycotina</taxon>
        <taxon>Agaricomycetes</taxon>
        <taxon>Agaricomycetidae</taxon>
        <taxon>Agaricales</taxon>
        <taxon>Pleurotineae</taxon>
        <taxon>Pterulaceae</taxon>
        <taxon>Pterulicium</taxon>
    </lineage>
</organism>
<evidence type="ECO:0000259" key="3">
    <source>
        <dbReference type="Pfam" id="PF24883"/>
    </source>
</evidence>
<dbReference type="InterPro" id="IPR056884">
    <property type="entry name" value="NPHP3-like_N"/>
</dbReference>
<dbReference type="EMBL" id="ML178866">
    <property type="protein sequence ID" value="TFK96134.1"/>
    <property type="molecule type" value="Genomic_DNA"/>
</dbReference>
<keyword evidence="5" id="KW-1185">Reference proteome</keyword>
<accession>A0A5C3Q203</accession>
<proteinExistence type="predicted"/>
<evidence type="ECO:0000256" key="2">
    <source>
        <dbReference type="SAM" id="MobiDB-lite"/>
    </source>
</evidence>
<dbReference type="Pfam" id="PF24883">
    <property type="entry name" value="NPHP3_N"/>
    <property type="match status" value="1"/>
</dbReference>
<evidence type="ECO:0000313" key="4">
    <source>
        <dbReference type="EMBL" id="TFK96134.1"/>
    </source>
</evidence>
<reference evidence="4 5" key="1">
    <citation type="journal article" date="2019" name="Nat. Ecol. Evol.">
        <title>Megaphylogeny resolves global patterns of mushroom evolution.</title>
        <authorList>
            <person name="Varga T."/>
            <person name="Krizsan K."/>
            <person name="Foldi C."/>
            <person name="Dima B."/>
            <person name="Sanchez-Garcia M."/>
            <person name="Sanchez-Ramirez S."/>
            <person name="Szollosi G.J."/>
            <person name="Szarkandi J.G."/>
            <person name="Papp V."/>
            <person name="Albert L."/>
            <person name="Andreopoulos W."/>
            <person name="Angelini C."/>
            <person name="Antonin V."/>
            <person name="Barry K.W."/>
            <person name="Bougher N.L."/>
            <person name="Buchanan P."/>
            <person name="Buyck B."/>
            <person name="Bense V."/>
            <person name="Catcheside P."/>
            <person name="Chovatia M."/>
            <person name="Cooper J."/>
            <person name="Damon W."/>
            <person name="Desjardin D."/>
            <person name="Finy P."/>
            <person name="Geml J."/>
            <person name="Haridas S."/>
            <person name="Hughes K."/>
            <person name="Justo A."/>
            <person name="Karasinski D."/>
            <person name="Kautmanova I."/>
            <person name="Kiss B."/>
            <person name="Kocsube S."/>
            <person name="Kotiranta H."/>
            <person name="LaButti K.M."/>
            <person name="Lechner B.E."/>
            <person name="Liimatainen K."/>
            <person name="Lipzen A."/>
            <person name="Lukacs Z."/>
            <person name="Mihaltcheva S."/>
            <person name="Morgado L.N."/>
            <person name="Niskanen T."/>
            <person name="Noordeloos M.E."/>
            <person name="Ohm R.A."/>
            <person name="Ortiz-Santana B."/>
            <person name="Ovrebo C."/>
            <person name="Racz N."/>
            <person name="Riley R."/>
            <person name="Savchenko A."/>
            <person name="Shiryaev A."/>
            <person name="Soop K."/>
            <person name="Spirin V."/>
            <person name="Szebenyi C."/>
            <person name="Tomsovsky M."/>
            <person name="Tulloss R.E."/>
            <person name="Uehling J."/>
            <person name="Grigoriev I.V."/>
            <person name="Vagvolgyi C."/>
            <person name="Papp T."/>
            <person name="Martin F.M."/>
            <person name="Miettinen O."/>
            <person name="Hibbett D.S."/>
            <person name="Nagy L.G."/>
        </authorList>
    </citation>
    <scope>NUCLEOTIDE SEQUENCE [LARGE SCALE GENOMIC DNA]</scope>
    <source>
        <strain evidence="4 5">CBS 309.79</strain>
    </source>
</reference>